<dbReference type="CDD" id="cd06163">
    <property type="entry name" value="S2P-M50_PDZ_RseP-like"/>
    <property type="match status" value="2"/>
</dbReference>
<dbReference type="GO" id="GO:0006508">
    <property type="term" value="P:proteolysis"/>
    <property type="evidence" value="ECO:0007669"/>
    <property type="project" value="UniProtKB-KW"/>
</dbReference>
<evidence type="ECO:0000256" key="5">
    <source>
        <dbReference type="ARBA" id="ARBA00022692"/>
    </source>
</evidence>
<dbReference type="RefSeq" id="WP_354009115.1">
    <property type="nucleotide sequence ID" value="NZ_JBEWTA010000001.1"/>
</dbReference>
<evidence type="ECO:0000259" key="12">
    <source>
        <dbReference type="PROSITE" id="PS50106"/>
    </source>
</evidence>
<name>A0ABV2SMW2_9GAMM</name>
<feature type="transmembrane region" description="Helical" evidence="11">
    <location>
        <begin position="95"/>
        <end position="121"/>
    </location>
</feature>
<feature type="transmembrane region" description="Helical" evidence="11">
    <location>
        <begin position="6"/>
        <end position="30"/>
    </location>
</feature>
<sequence length="461" mass="49663">MIFGSLQTLAAFVITLGILVSIHEFGHFWVARKCGVRVLRFSVGFGKPLWTWTDKLGTEYVIALIPLGGYVKMLDEREGPVAEHERHESFNAKPVLARIAIVAAGPIANFILAIFALWLMYMAGIRTIVPQVGKVLPDSPAAVAGVVPGDEIVSIDGEETLGWQQVNMELLSSIGDTRDLAVGVRAGEPGQLSSAAVREKNIAISNWLVDDSGEGIADPIRQLGIEPYTPLVPAVLGELTPDGAAQAAGLEPGDRIVATNGQPVRDWLSWVQVIRANPGQEIQVELERNGKILDLVLTPGVRELNGEPSGYIGAGVQQVGWPDEMVRKLQYNPVAALPRALDSTWSLTSMTVESLWKMVAGLVSVKNLSGPITIAKVAGASLQSGLENFLYFLSMLSVSLGVLNLLPIPVLDGGHLLFYLVELVRGKPVSERVQLLGLKIGVTFVVGIMMLALYNDLSRLF</sequence>
<evidence type="ECO:0000256" key="10">
    <source>
        <dbReference type="ARBA" id="ARBA00023136"/>
    </source>
</evidence>
<keyword evidence="8 11" id="KW-1133">Transmembrane helix</keyword>
<feature type="transmembrane region" description="Helical" evidence="11">
    <location>
        <begin position="433"/>
        <end position="454"/>
    </location>
</feature>
<keyword evidence="14" id="KW-1185">Reference proteome</keyword>
<evidence type="ECO:0000256" key="9">
    <source>
        <dbReference type="ARBA" id="ARBA00023049"/>
    </source>
</evidence>
<evidence type="ECO:0000256" key="1">
    <source>
        <dbReference type="ARBA" id="ARBA00001947"/>
    </source>
</evidence>
<dbReference type="InterPro" id="IPR004387">
    <property type="entry name" value="Pept_M50_Zn"/>
</dbReference>
<gene>
    <name evidence="13" type="ORF">V5J35_004285</name>
</gene>
<dbReference type="PANTHER" id="PTHR42837">
    <property type="entry name" value="REGULATOR OF SIGMA-E PROTEASE RSEP"/>
    <property type="match status" value="1"/>
</dbReference>
<dbReference type="Proteomes" id="UP001549366">
    <property type="component" value="Unassembled WGS sequence"/>
</dbReference>
<evidence type="ECO:0000256" key="8">
    <source>
        <dbReference type="ARBA" id="ARBA00022989"/>
    </source>
</evidence>
<dbReference type="EMBL" id="JBEWTB010000002">
    <property type="protein sequence ID" value="MET4759093.1"/>
    <property type="molecule type" value="Genomic_DNA"/>
</dbReference>
<keyword evidence="9 11" id="KW-0482">Metalloprotease</keyword>
<keyword evidence="5 11" id="KW-0812">Transmembrane</keyword>
<proteinExistence type="inferred from homology"/>
<keyword evidence="4 13" id="KW-0645">Protease</keyword>
<comment type="similarity">
    <text evidence="3 11">Belongs to the peptidase M50B family.</text>
</comment>
<dbReference type="InterPro" id="IPR008915">
    <property type="entry name" value="Peptidase_M50"/>
</dbReference>
<dbReference type="InterPro" id="IPR001478">
    <property type="entry name" value="PDZ"/>
</dbReference>
<dbReference type="SUPFAM" id="SSF50156">
    <property type="entry name" value="PDZ domain-like"/>
    <property type="match status" value="2"/>
</dbReference>
<evidence type="ECO:0000256" key="6">
    <source>
        <dbReference type="ARBA" id="ARBA00022801"/>
    </source>
</evidence>
<keyword evidence="6 11" id="KW-0378">Hydrolase</keyword>
<dbReference type="EC" id="3.4.24.-" evidence="11"/>
<dbReference type="Gene3D" id="2.30.42.10">
    <property type="match status" value="2"/>
</dbReference>
<feature type="domain" description="PDZ" evidence="12">
    <location>
        <begin position="235"/>
        <end position="301"/>
    </location>
</feature>
<evidence type="ECO:0000256" key="2">
    <source>
        <dbReference type="ARBA" id="ARBA00004141"/>
    </source>
</evidence>
<dbReference type="CDD" id="cd23081">
    <property type="entry name" value="cpPDZ_EcRseP-like"/>
    <property type="match status" value="1"/>
</dbReference>
<evidence type="ECO:0000313" key="13">
    <source>
        <dbReference type="EMBL" id="MET4759093.1"/>
    </source>
</evidence>
<keyword evidence="10 11" id="KW-0472">Membrane</keyword>
<evidence type="ECO:0000256" key="4">
    <source>
        <dbReference type="ARBA" id="ARBA00022670"/>
    </source>
</evidence>
<evidence type="ECO:0000256" key="3">
    <source>
        <dbReference type="ARBA" id="ARBA00007931"/>
    </source>
</evidence>
<dbReference type="NCBIfam" id="NF008046">
    <property type="entry name" value="PRK10779.1"/>
    <property type="match status" value="1"/>
</dbReference>
<evidence type="ECO:0000256" key="7">
    <source>
        <dbReference type="ARBA" id="ARBA00022833"/>
    </source>
</evidence>
<dbReference type="InterPro" id="IPR041489">
    <property type="entry name" value="PDZ_6"/>
</dbReference>
<dbReference type="Pfam" id="PF17820">
    <property type="entry name" value="PDZ_6"/>
    <property type="match status" value="2"/>
</dbReference>
<organism evidence="13 14">
    <name type="scientific">Endozoicomonas lisbonensis</name>
    <dbReference type="NCBI Taxonomy" id="3120522"/>
    <lineage>
        <taxon>Bacteria</taxon>
        <taxon>Pseudomonadati</taxon>
        <taxon>Pseudomonadota</taxon>
        <taxon>Gammaproteobacteria</taxon>
        <taxon>Oceanospirillales</taxon>
        <taxon>Endozoicomonadaceae</taxon>
        <taxon>Endozoicomonas</taxon>
    </lineage>
</organism>
<evidence type="ECO:0000256" key="11">
    <source>
        <dbReference type="RuleBase" id="RU362031"/>
    </source>
</evidence>
<comment type="caution">
    <text evidence="13">The sequence shown here is derived from an EMBL/GenBank/DDBJ whole genome shotgun (WGS) entry which is preliminary data.</text>
</comment>
<dbReference type="PANTHER" id="PTHR42837:SF2">
    <property type="entry name" value="MEMBRANE METALLOPROTEASE ARASP2, CHLOROPLASTIC-RELATED"/>
    <property type="match status" value="1"/>
</dbReference>
<dbReference type="NCBIfam" id="TIGR00054">
    <property type="entry name" value="RIP metalloprotease RseP"/>
    <property type="match status" value="1"/>
</dbReference>
<protein>
    <recommendedName>
        <fullName evidence="11">Zinc metalloprotease</fullName>
        <ecNumber evidence="11">3.4.24.-</ecNumber>
    </recommendedName>
</protein>
<evidence type="ECO:0000313" key="14">
    <source>
        <dbReference type="Proteomes" id="UP001549366"/>
    </source>
</evidence>
<comment type="subcellular location">
    <subcellularLocation>
        <location evidence="2">Membrane</location>
        <topology evidence="2">Multi-pass membrane protein</topology>
    </subcellularLocation>
</comment>
<dbReference type="PROSITE" id="PS50106">
    <property type="entry name" value="PDZ"/>
    <property type="match status" value="1"/>
</dbReference>
<accession>A0ABV2SMW2</accession>
<comment type="cofactor">
    <cofactor evidence="1 11">
        <name>Zn(2+)</name>
        <dbReference type="ChEBI" id="CHEBI:29105"/>
    </cofactor>
</comment>
<keyword evidence="7 11" id="KW-0862">Zinc</keyword>
<dbReference type="InterPro" id="IPR036034">
    <property type="entry name" value="PDZ_sf"/>
</dbReference>
<keyword evidence="11" id="KW-0479">Metal-binding</keyword>
<dbReference type="Pfam" id="PF02163">
    <property type="entry name" value="Peptidase_M50"/>
    <property type="match status" value="1"/>
</dbReference>
<feature type="transmembrane region" description="Helical" evidence="11">
    <location>
        <begin position="389"/>
        <end position="421"/>
    </location>
</feature>
<dbReference type="GO" id="GO:0008233">
    <property type="term" value="F:peptidase activity"/>
    <property type="evidence" value="ECO:0007669"/>
    <property type="project" value="UniProtKB-KW"/>
</dbReference>
<reference evidence="13 14" key="1">
    <citation type="submission" date="2024-06" db="EMBL/GenBank/DDBJ databases">
        <title>Genomic Encyclopedia of Type Strains, Phase V (KMG-V): Genome sequencing to study the core and pangenomes of soil and plant-associated prokaryotes.</title>
        <authorList>
            <person name="Whitman W."/>
        </authorList>
    </citation>
    <scope>NUCLEOTIDE SEQUENCE [LARGE SCALE GENOMIC DNA]</scope>
    <source>
        <strain evidence="13 14">NE40</strain>
    </source>
</reference>
<dbReference type="SMART" id="SM00228">
    <property type="entry name" value="PDZ"/>
    <property type="match status" value="2"/>
</dbReference>